<comment type="caution">
    <text evidence="1">The sequence shown here is derived from an EMBL/GenBank/DDBJ whole genome shotgun (WGS) entry which is preliminary data.</text>
</comment>
<organism evidence="1 2">
    <name type="scientific">Enterococcus faecalis TX4248</name>
    <dbReference type="NCBI Taxonomy" id="749495"/>
    <lineage>
        <taxon>Bacteria</taxon>
        <taxon>Bacillati</taxon>
        <taxon>Bacillota</taxon>
        <taxon>Bacilli</taxon>
        <taxon>Lactobacillales</taxon>
        <taxon>Enterococcaceae</taxon>
        <taxon>Enterococcus</taxon>
    </lineage>
</organism>
<sequence length="42" mass="5006">MALVSRFFLVYQNFKISSLFSSEKTNFKGVKRNFYKKASFFV</sequence>
<accession>A0A125W839</accession>
<gene>
    <name evidence="1" type="ORF">HMPREF9498_00911</name>
</gene>
<reference evidence="2" key="1">
    <citation type="submission" date="2010-07" db="EMBL/GenBank/DDBJ databases">
        <authorList>
            <person name="Weinstock G."/>
            <person name="Sodergren E."/>
            <person name="Clifton S."/>
            <person name="Fulton L."/>
            <person name="Fulton B."/>
            <person name="Courtney L."/>
            <person name="Fronick C."/>
            <person name="Harrison M."/>
            <person name="Strong C."/>
            <person name="Farmer C."/>
            <person name="Delahaunty K."/>
            <person name="Markovic C."/>
            <person name="Hall O."/>
            <person name="Minx P."/>
            <person name="Tomlinson C."/>
            <person name="Mitreva M."/>
            <person name="Hou S."/>
            <person name="Chen J."/>
            <person name="Wollam A."/>
            <person name="Pepin K.H."/>
            <person name="Johnson M."/>
            <person name="Bhonagiri V."/>
            <person name="Zhang X."/>
            <person name="Suruliraj S."/>
            <person name="Warren W."/>
            <person name="Chinwalla A."/>
            <person name="Mardis E.R."/>
            <person name="Wilson R.K."/>
        </authorList>
    </citation>
    <scope>NUCLEOTIDE SEQUENCE [LARGE SCALE GENOMIC DNA]</scope>
    <source>
        <strain evidence="2">TX4248</strain>
    </source>
</reference>
<evidence type="ECO:0000313" key="2">
    <source>
        <dbReference type="Proteomes" id="UP000004846"/>
    </source>
</evidence>
<dbReference type="AlphaFoldDB" id="A0A125W839"/>
<proteinExistence type="predicted"/>
<dbReference type="EMBL" id="AEBR01000025">
    <property type="protein sequence ID" value="EFM83454.1"/>
    <property type="molecule type" value="Genomic_DNA"/>
</dbReference>
<name>A0A125W839_ENTFL</name>
<evidence type="ECO:0000313" key="1">
    <source>
        <dbReference type="EMBL" id="EFM83454.1"/>
    </source>
</evidence>
<dbReference type="Proteomes" id="UP000004846">
    <property type="component" value="Unassembled WGS sequence"/>
</dbReference>
<protein>
    <submittedName>
        <fullName evidence="1">Uncharacterized protein</fullName>
    </submittedName>
</protein>
<dbReference type="HOGENOM" id="CLU_3250984_0_0_9"/>